<dbReference type="AlphaFoldDB" id="A0A4R2N9Z8"/>
<evidence type="ECO:0000256" key="3">
    <source>
        <dbReference type="ARBA" id="ARBA00022989"/>
    </source>
</evidence>
<dbReference type="InterPro" id="IPR011385">
    <property type="entry name" value="Site-sp_rcmbase"/>
</dbReference>
<gene>
    <name evidence="6" type="ORF">EV693_1044</name>
</gene>
<dbReference type="InterPro" id="IPR023271">
    <property type="entry name" value="Aquaporin-like"/>
</dbReference>
<keyword evidence="4 5" id="KW-0472">Membrane</keyword>
<accession>A0A4R2N9Z8</accession>
<keyword evidence="3 5" id="KW-1133">Transmembrane helix</keyword>
<feature type="transmembrane region" description="Helical" evidence="5">
    <location>
        <begin position="336"/>
        <end position="356"/>
    </location>
</feature>
<sequence>MKTKMQIHHTTDVISFIEAKLANNQIFELLNTLCEWLRNSPESEISARVQFIIRLLKTNKSLGKQLASQLCDWFCGMRLYPLFISCGILGRAGFGRELRNRIYEKMNPSFKNVNDLRDIFFLLFHDKNDTHWLNSIPTRQWDMLLNLLRRHTTEHDRETVNNHLRYEGLFAIEMLAIWIAAEDIEPELMRLDPQLLERDSPFVALQREVTNWLYAQQHNQTFDSNHLHVMFTQCEKLIERLQKKGSTKGSSLDAAYLLERLKQTLTRLARLMSVFESNRFLPRRILLLTKDLATASANQHSVSKLWKQSVKMLARSITQNTSDHGEHYITRTKKEYFNMFYSAAAGGIFIALMALIKVYIGSTIENEIWKGLAESLNYSLGFIIIFMLHFTVATKQPAMTASRFAEAVKKTPQGRALEMKLAQLLIDVFRSQSAAVLGNISVAASLSALVALIYSYYTGTPFLSQSEIDYQLNSLNPTKGTLWFAAIAGIWLFCAGIISGYFDNRCNYLNIRMRLREHPLLKRIMSDSTRERFAEYIHQNFGSIMGNTCFGFMLGLTSIIGYLTGLPLDVRHVALSSANLGYAGISGDLPIAVFLQYLIFVLMIGSINLIVSFSLTLWIALRSLGTEIQSWSNIAKSIKQILKQRPLSLILPLQLDDKQP</sequence>
<comment type="caution">
    <text evidence="6">The sequence shown here is derived from an EMBL/GenBank/DDBJ whole genome shotgun (WGS) entry which is preliminary data.</text>
</comment>
<evidence type="ECO:0000256" key="4">
    <source>
        <dbReference type="ARBA" id="ARBA00023136"/>
    </source>
</evidence>
<feature type="transmembrane region" description="Helical" evidence="5">
    <location>
        <begin position="434"/>
        <end position="457"/>
    </location>
</feature>
<dbReference type="PIRSF" id="PIRSF015380">
    <property type="entry name" value="Site-sp_rcmb"/>
    <property type="match status" value="1"/>
</dbReference>
<protein>
    <submittedName>
        <fullName evidence="6">Site-specific recombinase</fullName>
    </submittedName>
</protein>
<dbReference type="Gene3D" id="1.20.1080.10">
    <property type="entry name" value="Glycerol uptake facilitator protein"/>
    <property type="match status" value="1"/>
</dbReference>
<evidence type="ECO:0000313" key="7">
    <source>
        <dbReference type="Proteomes" id="UP000295537"/>
    </source>
</evidence>
<keyword evidence="2 5" id="KW-0812">Transmembrane</keyword>
<comment type="subcellular location">
    <subcellularLocation>
        <location evidence="1">Membrane</location>
        <topology evidence="1">Multi-pass membrane protein</topology>
    </subcellularLocation>
</comment>
<dbReference type="Pfam" id="PF10136">
    <property type="entry name" value="SpecificRecomb"/>
    <property type="match status" value="1"/>
</dbReference>
<organism evidence="6 7">
    <name type="scientific">Nicoletella semolina</name>
    <dbReference type="NCBI Taxonomy" id="271160"/>
    <lineage>
        <taxon>Bacteria</taxon>
        <taxon>Pseudomonadati</taxon>
        <taxon>Pseudomonadota</taxon>
        <taxon>Gammaproteobacteria</taxon>
        <taxon>Pasteurellales</taxon>
        <taxon>Pasteurellaceae</taxon>
        <taxon>Nicoletella</taxon>
    </lineage>
</organism>
<evidence type="ECO:0000313" key="6">
    <source>
        <dbReference type="EMBL" id="TCP17775.1"/>
    </source>
</evidence>
<evidence type="ECO:0000256" key="2">
    <source>
        <dbReference type="ARBA" id="ARBA00022692"/>
    </source>
</evidence>
<evidence type="ECO:0000256" key="5">
    <source>
        <dbReference type="SAM" id="Phobius"/>
    </source>
</evidence>
<name>A0A4R2N9Z8_9PAST</name>
<evidence type="ECO:0000256" key="1">
    <source>
        <dbReference type="ARBA" id="ARBA00004141"/>
    </source>
</evidence>
<feature type="transmembrane region" description="Helical" evidence="5">
    <location>
        <begin position="597"/>
        <end position="621"/>
    </location>
</feature>
<dbReference type="EMBL" id="SLXJ01000004">
    <property type="protein sequence ID" value="TCP17775.1"/>
    <property type="molecule type" value="Genomic_DNA"/>
</dbReference>
<proteinExistence type="predicted"/>
<feature type="transmembrane region" description="Helical" evidence="5">
    <location>
        <begin position="540"/>
        <end position="563"/>
    </location>
</feature>
<feature type="transmembrane region" description="Helical" evidence="5">
    <location>
        <begin position="376"/>
        <end position="394"/>
    </location>
</feature>
<dbReference type="Proteomes" id="UP000295537">
    <property type="component" value="Unassembled WGS sequence"/>
</dbReference>
<keyword evidence="7" id="KW-1185">Reference proteome</keyword>
<feature type="transmembrane region" description="Helical" evidence="5">
    <location>
        <begin position="482"/>
        <end position="502"/>
    </location>
</feature>
<reference evidence="6 7" key="1">
    <citation type="submission" date="2019-03" db="EMBL/GenBank/DDBJ databases">
        <title>Genomic Encyclopedia of Type Strains, Phase IV (KMG-IV): sequencing the most valuable type-strain genomes for metagenomic binning, comparative biology and taxonomic classification.</title>
        <authorList>
            <person name="Goeker M."/>
        </authorList>
    </citation>
    <scope>NUCLEOTIDE SEQUENCE [LARGE SCALE GENOMIC DNA]</scope>
    <source>
        <strain evidence="6 7">DSM 16380</strain>
    </source>
</reference>
<dbReference type="GO" id="GO:0016020">
    <property type="term" value="C:membrane"/>
    <property type="evidence" value="ECO:0007669"/>
    <property type="project" value="UniProtKB-SubCell"/>
</dbReference>